<evidence type="ECO:0000256" key="5">
    <source>
        <dbReference type="HAMAP-Rule" id="MF_01334"/>
    </source>
</evidence>
<accession>A0A1N7P3R3</accession>
<feature type="domain" description="Large ribosomal subunit protein bL25 beta" evidence="7">
    <location>
        <begin position="103"/>
        <end position="187"/>
    </location>
</feature>
<dbReference type="Gene3D" id="2.40.240.10">
    <property type="entry name" value="Ribosomal Protein L25, Chain P"/>
    <property type="match status" value="1"/>
</dbReference>
<dbReference type="InterPro" id="IPR037121">
    <property type="entry name" value="Ribosomal_bL25_C"/>
</dbReference>
<dbReference type="NCBIfam" id="TIGR00731">
    <property type="entry name" value="bL25_bact_ctc"/>
    <property type="match status" value="1"/>
</dbReference>
<evidence type="ECO:0000256" key="3">
    <source>
        <dbReference type="ARBA" id="ARBA00022980"/>
    </source>
</evidence>
<dbReference type="AlphaFoldDB" id="A0A1N7P3R3"/>
<dbReference type="HAMAP" id="MF_01334">
    <property type="entry name" value="Ribosomal_bL25_CTC"/>
    <property type="match status" value="1"/>
</dbReference>
<organism evidence="8 9">
    <name type="scientific">Insolitispirillum peregrinum</name>
    <dbReference type="NCBI Taxonomy" id="80876"/>
    <lineage>
        <taxon>Bacteria</taxon>
        <taxon>Pseudomonadati</taxon>
        <taxon>Pseudomonadota</taxon>
        <taxon>Alphaproteobacteria</taxon>
        <taxon>Rhodospirillales</taxon>
        <taxon>Novispirillaceae</taxon>
        <taxon>Insolitispirillum</taxon>
    </lineage>
</organism>
<evidence type="ECO:0000256" key="4">
    <source>
        <dbReference type="ARBA" id="ARBA00023274"/>
    </source>
</evidence>
<dbReference type="GO" id="GO:0022625">
    <property type="term" value="C:cytosolic large ribosomal subunit"/>
    <property type="evidence" value="ECO:0007669"/>
    <property type="project" value="TreeGrafter"/>
</dbReference>
<dbReference type="GO" id="GO:0006412">
    <property type="term" value="P:translation"/>
    <property type="evidence" value="ECO:0007669"/>
    <property type="project" value="UniProtKB-UniRule"/>
</dbReference>
<dbReference type="NCBIfam" id="NF004128">
    <property type="entry name" value="PRK05618.1-2"/>
    <property type="match status" value="1"/>
</dbReference>
<sequence length="198" mass="21408">MTEVITFTVQKRDRAGKGAARAIRRQGLVPGVIYGDKQTPVMFAMDPRPLLAALNKPGFYTHQYDVVVDGEAFRCMAQDVQFGVVSDAPIHVDFLRVGKNTVVTTAVPVHFDNQDTCPGLKHGGVLNIVRHEVEVHAKPDDVPEQLVVDLAAAELNDTIHFSAITLPAGVTPVITDRDFTIATIIAPSGLKSDEAQGE</sequence>
<comment type="function">
    <text evidence="5">This is one of the proteins that binds to the 5S RNA in the ribosome where it forms part of the central protuberance.</text>
</comment>
<dbReference type="InterPro" id="IPR020930">
    <property type="entry name" value="Ribosomal_uL5_bac-type"/>
</dbReference>
<keyword evidence="1 5" id="KW-0699">rRNA-binding</keyword>
<dbReference type="STRING" id="80876.SAMN05421779_10636"/>
<dbReference type="PANTHER" id="PTHR33284">
    <property type="entry name" value="RIBOSOMAL PROTEIN L25/GLN-TRNA SYNTHETASE, ANTI-CODON-BINDING DOMAIN-CONTAINING PROTEIN"/>
    <property type="match status" value="1"/>
</dbReference>
<dbReference type="Pfam" id="PF14693">
    <property type="entry name" value="Ribosomal_TL5_C"/>
    <property type="match status" value="1"/>
</dbReference>
<dbReference type="InterPro" id="IPR011035">
    <property type="entry name" value="Ribosomal_bL25/Gln-tRNA_synth"/>
</dbReference>
<dbReference type="PANTHER" id="PTHR33284:SF1">
    <property type="entry name" value="RIBOSOMAL PROTEIN L25_GLN-TRNA SYNTHETASE, ANTI-CODON-BINDING DOMAIN-CONTAINING PROTEIN"/>
    <property type="match status" value="1"/>
</dbReference>
<feature type="domain" description="Large ribosomal subunit protein bL25 L25" evidence="6">
    <location>
        <begin position="9"/>
        <end position="94"/>
    </location>
</feature>
<dbReference type="RefSeq" id="WP_076401370.1">
    <property type="nucleotide sequence ID" value="NZ_FTOA01000006.1"/>
</dbReference>
<dbReference type="Gene3D" id="2.170.120.20">
    <property type="entry name" value="Ribosomal protein L25, beta domain"/>
    <property type="match status" value="1"/>
</dbReference>
<dbReference type="EMBL" id="FTOA01000006">
    <property type="protein sequence ID" value="SIT05186.1"/>
    <property type="molecule type" value="Genomic_DNA"/>
</dbReference>
<keyword evidence="4 5" id="KW-0687">Ribonucleoprotein</keyword>
<keyword evidence="2 5" id="KW-0694">RNA-binding</keyword>
<evidence type="ECO:0000313" key="9">
    <source>
        <dbReference type="Proteomes" id="UP000185678"/>
    </source>
</evidence>
<gene>
    <name evidence="5" type="primary">rplY</name>
    <name evidence="5" type="synonym">ctc</name>
    <name evidence="8" type="ORF">SAMN05421779_10636</name>
</gene>
<reference evidence="8 9" key="1">
    <citation type="submission" date="2017-01" db="EMBL/GenBank/DDBJ databases">
        <authorList>
            <person name="Mah S.A."/>
            <person name="Swanson W.J."/>
            <person name="Moy G.W."/>
            <person name="Vacquier V.D."/>
        </authorList>
    </citation>
    <scope>NUCLEOTIDE SEQUENCE [LARGE SCALE GENOMIC DNA]</scope>
    <source>
        <strain evidence="8 9">DSM 11589</strain>
    </source>
</reference>
<dbReference type="CDD" id="cd00495">
    <property type="entry name" value="Ribosomal_L25_TL5_CTC"/>
    <property type="match status" value="1"/>
</dbReference>
<dbReference type="GO" id="GO:0008097">
    <property type="term" value="F:5S rRNA binding"/>
    <property type="evidence" value="ECO:0007669"/>
    <property type="project" value="InterPro"/>
</dbReference>
<dbReference type="OrthoDB" id="9806411at2"/>
<keyword evidence="9" id="KW-1185">Reference proteome</keyword>
<evidence type="ECO:0000256" key="2">
    <source>
        <dbReference type="ARBA" id="ARBA00022884"/>
    </source>
</evidence>
<evidence type="ECO:0000256" key="1">
    <source>
        <dbReference type="ARBA" id="ARBA00022730"/>
    </source>
</evidence>
<comment type="similarity">
    <text evidence="5">Belongs to the bacterial ribosomal protein bL25 family. CTC subfamily.</text>
</comment>
<evidence type="ECO:0000259" key="6">
    <source>
        <dbReference type="Pfam" id="PF01386"/>
    </source>
</evidence>
<dbReference type="InterPro" id="IPR029751">
    <property type="entry name" value="Ribosomal_L25_dom"/>
</dbReference>
<keyword evidence="3 5" id="KW-0689">Ribosomal protein</keyword>
<evidence type="ECO:0000259" key="7">
    <source>
        <dbReference type="Pfam" id="PF14693"/>
    </source>
</evidence>
<dbReference type="InterPro" id="IPR001021">
    <property type="entry name" value="Ribosomal_bL25_long"/>
</dbReference>
<proteinExistence type="inferred from homology"/>
<dbReference type="Pfam" id="PF01386">
    <property type="entry name" value="Ribosomal_L25p"/>
    <property type="match status" value="1"/>
</dbReference>
<name>A0A1N7P3R3_9PROT</name>
<dbReference type="InterPro" id="IPR020057">
    <property type="entry name" value="Ribosomal_bL25_b-dom"/>
</dbReference>
<dbReference type="GO" id="GO:0003735">
    <property type="term" value="F:structural constituent of ribosome"/>
    <property type="evidence" value="ECO:0007669"/>
    <property type="project" value="InterPro"/>
</dbReference>
<dbReference type="InterPro" id="IPR020056">
    <property type="entry name" value="Rbsml_bL25/Gln-tRNA_synth_N"/>
</dbReference>
<dbReference type="Proteomes" id="UP000185678">
    <property type="component" value="Unassembled WGS sequence"/>
</dbReference>
<evidence type="ECO:0000313" key="8">
    <source>
        <dbReference type="EMBL" id="SIT05186.1"/>
    </source>
</evidence>
<dbReference type="SUPFAM" id="SSF50715">
    <property type="entry name" value="Ribosomal protein L25-like"/>
    <property type="match status" value="1"/>
</dbReference>
<protein>
    <recommendedName>
        <fullName evidence="5">Large ribosomal subunit protein bL25</fullName>
    </recommendedName>
    <alternativeName>
        <fullName evidence="5">General stress protein CTC</fullName>
    </alternativeName>
</protein>
<comment type="subunit">
    <text evidence="5">Part of the 50S ribosomal subunit; part of the 5S rRNA/L5/L18/L25 subcomplex. Contacts the 5S rRNA. Binds to the 5S rRNA independently of L5 and L18.</text>
</comment>